<dbReference type="AlphaFoldDB" id="A0A1I5TCB7"/>
<evidence type="ECO:0000313" key="4">
    <source>
        <dbReference type="Proteomes" id="UP000183413"/>
    </source>
</evidence>
<sequence length="158" mass="17886">MTTSAPQPATVAPRTRGQRRRDTEHRLAHDVDLWVATASADGVPYLVPLSFEWDGETLLLATPVESPTGRNLAGGRIVRLGLGHTRDVTMIEGEVEVLEIDALTRERADRFAARTGFDPRDEATPYRWFRVTPRRVQAWREADELPGRELMRDGRRLD</sequence>
<dbReference type="InParanoid" id="A0A1I5TCB7"/>
<dbReference type="eggNOG" id="COG3576">
    <property type="taxonomic scope" value="Bacteria"/>
</dbReference>
<feature type="domain" description="Pyridoxamine 5'-phosphate oxidase N-terminal" evidence="2">
    <location>
        <begin position="34"/>
        <end position="139"/>
    </location>
</feature>
<dbReference type="EMBL" id="FOVH01000017">
    <property type="protein sequence ID" value="SFP80066.1"/>
    <property type="molecule type" value="Genomic_DNA"/>
</dbReference>
<evidence type="ECO:0000256" key="1">
    <source>
        <dbReference type="SAM" id="MobiDB-lite"/>
    </source>
</evidence>
<dbReference type="InterPro" id="IPR011576">
    <property type="entry name" value="Pyridox_Oxase_N"/>
</dbReference>
<dbReference type="InterPro" id="IPR012349">
    <property type="entry name" value="Split_barrel_FMN-bd"/>
</dbReference>
<evidence type="ECO:0000259" key="2">
    <source>
        <dbReference type="Pfam" id="PF01243"/>
    </source>
</evidence>
<evidence type="ECO:0000313" key="3">
    <source>
        <dbReference type="EMBL" id="SFP80066.1"/>
    </source>
</evidence>
<proteinExistence type="predicted"/>
<protein>
    <submittedName>
        <fullName evidence="3">Pyridoxamine 5'-phosphate oxidase</fullName>
    </submittedName>
</protein>
<gene>
    <name evidence="3" type="ORF">SAMN04489713_117214</name>
</gene>
<dbReference type="Gene3D" id="2.30.110.10">
    <property type="entry name" value="Electron Transport, Fmn-binding Protein, Chain A"/>
    <property type="match status" value="1"/>
</dbReference>
<reference evidence="3 4" key="1">
    <citation type="submission" date="2016-10" db="EMBL/GenBank/DDBJ databases">
        <authorList>
            <person name="de Groot N.N."/>
        </authorList>
    </citation>
    <scope>NUCLEOTIDE SEQUENCE [LARGE SCALE GENOMIC DNA]</scope>
    <source>
        <strain evidence="3 4">DSM 43067</strain>
    </source>
</reference>
<dbReference type="STRING" id="1993.SAMN04489713_117214"/>
<dbReference type="Pfam" id="PF01243">
    <property type="entry name" value="PNPOx_N"/>
    <property type="match status" value="1"/>
</dbReference>
<dbReference type="RefSeq" id="WP_075023911.1">
    <property type="nucleotide sequence ID" value="NZ_FOVH01000017.1"/>
</dbReference>
<name>A0A1I5TCB7_9ACTN</name>
<dbReference type="SUPFAM" id="SSF50475">
    <property type="entry name" value="FMN-binding split barrel"/>
    <property type="match status" value="1"/>
</dbReference>
<feature type="region of interest" description="Disordered" evidence="1">
    <location>
        <begin position="1"/>
        <end position="23"/>
    </location>
</feature>
<keyword evidence="4" id="KW-1185">Reference proteome</keyword>
<accession>A0A1I5TCB7</accession>
<organism evidence="3 4">
    <name type="scientific">Actinomadura madurae</name>
    <dbReference type="NCBI Taxonomy" id="1993"/>
    <lineage>
        <taxon>Bacteria</taxon>
        <taxon>Bacillati</taxon>
        <taxon>Actinomycetota</taxon>
        <taxon>Actinomycetes</taxon>
        <taxon>Streptosporangiales</taxon>
        <taxon>Thermomonosporaceae</taxon>
        <taxon>Actinomadura</taxon>
    </lineage>
</organism>
<dbReference type="Proteomes" id="UP000183413">
    <property type="component" value="Unassembled WGS sequence"/>
</dbReference>